<keyword evidence="3" id="KW-1185">Reference proteome</keyword>
<evidence type="ECO:0000256" key="1">
    <source>
        <dbReference type="SAM" id="MobiDB-lite"/>
    </source>
</evidence>
<evidence type="ECO:0000313" key="3">
    <source>
        <dbReference type="Proteomes" id="UP001206483"/>
    </source>
</evidence>
<dbReference type="EMBL" id="JAMZDX010000002">
    <property type="protein sequence ID" value="MCP2309250.1"/>
    <property type="molecule type" value="Genomic_DNA"/>
</dbReference>
<protein>
    <submittedName>
        <fullName evidence="2">Uncharacterized protein</fullName>
    </submittedName>
</protein>
<reference evidence="2 3" key="1">
    <citation type="submission" date="2022-06" db="EMBL/GenBank/DDBJ databases">
        <title>Sequencing the genomes of 1000 actinobacteria strains.</title>
        <authorList>
            <person name="Klenk H.-P."/>
        </authorList>
    </citation>
    <scope>NUCLEOTIDE SEQUENCE [LARGE SCALE GENOMIC DNA]</scope>
    <source>
        <strain evidence="2 3">DSM 41656</strain>
    </source>
</reference>
<dbReference type="Proteomes" id="UP001206483">
    <property type="component" value="Unassembled WGS sequence"/>
</dbReference>
<gene>
    <name evidence="2" type="ORF">FHR36_002374</name>
</gene>
<comment type="caution">
    <text evidence="2">The sequence shown here is derived from an EMBL/GenBank/DDBJ whole genome shotgun (WGS) entry which is preliminary data.</text>
</comment>
<accession>A0ABT1IVT2</accession>
<sequence length="39" mass="3989">MPCSTCRPADHSEHQAAQQQPTTVLAPVAEARLGGGSGE</sequence>
<evidence type="ECO:0000313" key="2">
    <source>
        <dbReference type="EMBL" id="MCP2309250.1"/>
    </source>
</evidence>
<name>A0ABT1IVT2_9ACTN</name>
<organism evidence="2 3">
    <name type="scientific">Kitasatospora paracochleata</name>
    <dbReference type="NCBI Taxonomy" id="58354"/>
    <lineage>
        <taxon>Bacteria</taxon>
        <taxon>Bacillati</taxon>
        <taxon>Actinomycetota</taxon>
        <taxon>Actinomycetes</taxon>
        <taxon>Kitasatosporales</taxon>
        <taxon>Streptomycetaceae</taxon>
        <taxon>Kitasatospora</taxon>
    </lineage>
</organism>
<proteinExistence type="predicted"/>
<feature type="region of interest" description="Disordered" evidence="1">
    <location>
        <begin position="1"/>
        <end position="25"/>
    </location>
</feature>